<sequence length="588" mass="65087">MPQKILCVAPYTGLNILFQQVSQQLLAHQPDQAYDFTYLRFDRQDDLDTIQEHLLTHYDLIISRGGTATLLRTLTATPVIDIGVSQYDLLSTVQSAQRLSHVALVAFTAFSDHAQAVFDRFHLDLKVYGIDSDAELPALLRTLNTQGIDTIICDITTEAAAKAAGFSTMLITASTESVAAALTNGFHLLQQIKTQTTLTDALGHTLDKLNVMTIICDDQQRVLFTSPTLAADALLQQAANKAITHQRSQFTCGTVRYKLVADTDDTCTIYTISKWFKPQKNTATTAGTMVLDESLNAAFDEYFKLTESPEFFNLLHAYARSAHPLLIVGEVGSGKTYVANLLHQYGLHPQYEPFYVDLSHDTAFSALLDQNDSPLYGTDQCFVFEQINQSSPQIQHDVVDFVVQTRLASRNQVIFTLSQSADDGLVPALKPLLNLSRIITLEPFRNVTGDTIVQLLTTLTNAYNRDAGSEIMGVSDIALDFILNEPWPNNFAQFYHTLNIAMASTGGAYIGIDELRHSLAADQKHHYLQSHTPQAAATPANDPNQTLADMVQDIVVRTLASNQNNRTKTAKQLGISRATLWRYLKHDA</sequence>
<dbReference type="InterPro" id="IPR009057">
    <property type="entry name" value="Homeodomain-like_sf"/>
</dbReference>
<feature type="domain" description="Signal transduction response regulator propionate catabolism activator N-terminal" evidence="4">
    <location>
        <begin position="35"/>
        <end position="191"/>
    </location>
</feature>
<organism evidence="6 7">
    <name type="scientific">Lacticaseibacillus manihotivorans DSM 13343 = JCM 12514</name>
    <dbReference type="NCBI Taxonomy" id="1423769"/>
    <lineage>
        <taxon>Bacteria</taxon>
        <taxon>Bacillati</taxon>
        <taxon>Bacillota</taxon>
        <taxon>Bacilli</taxon>
        <taxon>Lactobacillales</taxon>
        <taxon>Lactobacillaceae</taxon>
        <taxon>Lacticaseibacillus</taxon>
    </lineage>
</organism>
<dbReference type="GO" id="GO:0005524">
    <property type="term" value="F:ATP binding"/>
    <property type="evidence" value="ECO:0007669"/>
    <property type="project" value="UniProtKB-KW"/>
</dbReference>
<dbReference type="InterPro" id="IPR002078">
    <property type="entry name" value="Sigma_54_int"/>
</dbReference>
<keyword evidence="1" id="KW-0547">Nucleotide-binding</keyword>
<feature type="domain" description="DNA binding HTH" evidence="3">
    <location>
        <begin position="553"/>
        <end position="585"/>
    </location>
</feature>
<dbReference type="SUPFAM" id="SSF52540">
    <property type="entry name" value="P-loop containing nucleoside triphosphate hydrolases"/>
    <property type="match status" value="1"/>
</dbReference>
<dbReference type="Pfam" id="PF14532">
    <property type="entry name" value="Sigma54_activ_2"/>
    <property type="match status" value="1"/>
</dbReference>
<dbReference type="RefSeq" id="WP_056962620.1">
    <property type="nucleotide sequence ID" value="NZ_AZEU01000055.1"/>
</dbReference>
<dbReference type="Gene3D" id="3.40.50.10660">
    <property type="entry name" value="PrpR receptor domain-like"/>
    <property type="match status" value="1"/>
</dbReference>
<dbReference type="SUPFAM" id="SSF159800">
    <property type="entry name" value="PrpR receptor domain-like"/>
    <property type="match status" value="1"/>
</dbReference>
<comment type="caution">
    <text evidence="6">The sequence shown here is derived from an EMBL/GenBank/DDBJ whole genome shotgun (WGS) entry which is preliminary data.</text>
</comment>
<evidence type="ECO:0000313" key="7">
    <source>
        <dbReference type="Proteomes" id="UP000051790"/>
    </source>
</evidence>
<dbReference type="SUPFAM" id="SSF46689">
    <property type="entry name" value="Homeodomain-like"/>
    <property type="match status" value="1"/>
</dbReference>
<dbReference type="GO" id="GO:0043565">
    <property type="term" value="F:sequence-specific DNA binding"/>
    <property type="evidence" value="ECO:0007669"/>
    <property type="project" value="InterPro"/>
</dbReference>
<evidence type="ECO:0000313" key="6">
    <source>
        <dbReference type="EMBL" id="KRL51935.1"/>
    </source>
</evidence>
<dbReference type="Gene3D" id="3.40.50.300">
    <property type="entry name" value="P-loop containing nucleotide triphosphate hydrolases"/>
    <property type="match status" value="1"/>
</dbReference>
<dbReference type="AlphaFoldDB" id="A0A0R1R4C8"/>
<dbReference type="EMBL" id="AZEU01000055">
    <property type="protein sequence ID" value="KRL51935.1"/>
    <property type="molecule type" value="Genomic_DNA"/>
</dbReference>
<evidence type="ECO:0000259" key="5">
    <source>
        <dbReference type="Pfam" id="PF14532"/>
    </source>
</evidence>
<dbReference type="PANTHER" id="PTHR32071">
    <property type="entry name" value="TRANSCRIPTIONAL REGULATORY PROTEIN"/>
    <property type="match status" value="1"/>
</dbReference>
<dbReference type="InterPro" id="IPR002197">
    <property type="entry name" value="HTH_Fis"/>
</dbReference>
<name>A0A0R1R4C8_9LACO</name>
<feature type="domain" description="Sigma-54 factor interaction" evidence="5">
    <location>
        <begin position="310"/>
        <end position="422"/>
    </location>
</feature>
<dbReference type="Proteomes" id="UP000051790">
    <property type="component" value="Unassembled WGS sequence"/>
</dbReference>
<reference evidence="6 7" key="1">
    <citation type="journal article" date="2015" name="Genome Announc.">
        <title>Expanding the biotechnology potential of lactobacilli through comparative genomics of 213 strains and associated genera.</title>
        <authorList>
            <person name="Sun Z."/>
            <person name="Harris H.M."/>
            <person name="McCann A."/>
            <person name="Guo C."/>
            <person name="Argimon S."/>
            <person name="Zhang W."/>
            <person name="Yang X."/>
            <person name="Jeffery I.B."/>
            <person name="Cooney J.C."/>
            <person name="Kagawa T.F."/>
            <person name="Liu W."/>
            <person name="Song Y."/>
            <person name="Salvetti E."/>
            <person name="Wrobel A."/>
            <person name="Rasinkangas P."/>
            <person name="Parkhill J."/>
            <person name="Rea M.C."/>
            <person name="O'Sullivan O."/>
            <person name="Ritari J."/>
            <person name="Douillard F.P."/>
            <person name="Paul Ross R."/>
            <person name="Yang R."/>
            <person name="Briner A.E."/>
            <person name="Felis G.E."/>
            <person name="de Vos W.M."/>
            <person name="Barrangou R."/>
            <person name="Klaenhammer T.R."/>
            <person name="Caufield P.W."/>
            <person name="Cui Y."/>
            <person name="Zhang H."/>
            <person name="O'Toole P.W."/>
        </authorList>
    </citation>
    <scope>NUCLEOTIDE SEQUENCE [LARGE SCALE GENOMIC DNA]</scope>
    <source>
        <strain evidence="6 7">DSM 13343</strain>
    </source>
</reference>
<dbReference type="Gene3D" id="1.10.10.60">
    <property type="entry name" value="Homeodomain-like"/>
    <property type="match status" value="1"/>
</dbReference>
<dbReference type="InterPro" id="IPR027417">
    <property type="entry name" value="P-loop_NTPase"/>
</dbReference>
<dbReference type="GO" id="GO:0006355">
    <property type="term" value="P:regulation of DNA-templated transcription"/>
    <property type="evidence" value="ECO:0007669"/>
    <property type="project" value="InterPro"/>
</dbReference>
<evidence type="ECO:0000259" key="4">
    <source>
        <dbReference type="Pfam" id="PF06506"/>
    </source>
</evidence>
<dbReference type="InterPro" id="IPR010524">
    <property type="entry name" value="Sig_transdc_resp-reg_PrpR_N"/>
</dbReference>
<dbReference type="OrthoDB" id="9771372at2"/>
<evidence type="ECO:0008006" key="8">
    <source>
        <dbReference type="Google" id="ProtNLM"/>
    </source>
</evidence>
<protein>
    <recommendedName>
        <fullName evidence="8">Sigma-54 factor interaction domain-containing protein</fullName>
    </recommendedName>
</protein>
<dbReference type="Pfam" id="PF06506">
    <property type="entry name" value="PrpR_N"/>
    <property type="match status" value="1"/>
</dbReference>
<dbReference type="Pfam" id="PF02954">
    <property type="entry name" value="HTH_8"/>
    <property type="match status" value="1"/>
</dbReference>
<evidence type="ECO:0000256" key="1">
    <source>
        <dbReference type="ARBA" id="ARBA00022741"/>
    </source>
</evidence>
<accession>A0A0R1R4C8</accession>
<dbReference type="PATRIC" id="fig|1423769.4.peg.3137"/>
<keyword evidence="2" id="KW-0067">ATP-binding</keyword>
<evidence type="ECO:0000259" key="3">
    <source>
        <dbReference type="Pfam" id="PF02954"/>
    </source>
</evidence>
<proteinExistence type="predicted"/>
<keyword evidence="7" id="KW-1185">Reference proteome</keyword>
<evidence type="ECO:0000256" key="2">
    <source>
        <dbReference type="ARBA" id="ARBA00022840"/>
    </source>
</evidence>
<dbReference type="Gene3D" id="3.40.50.2300">
    <property type="match status" value="1"/>
</dbReference>
<dbReference type="GO" id="GO:0000156">
    <property type="term" value="F:phosphorelay response regulator activity"/>
    <property type="evidence" value="ECO:0007669"/>
    <property type="project" value="InterPro"/>
</dbReference>
<gene>
    <name evidence="6" type="ORF">FD01_GL002908</name>
</gene>